<dbReference type="EMBL" id="LT594634">
    <property type="protein sequence ID" value="SCP03037.1"/>
    <property type="molecule type" value="Genomic_DNA"/>
</dbReference>
<feature type="transmembrane region" description="Helical" evidence="1">
    <location>
        <begin position="159"/>
        <end position="181"/>
    </location>
</feature>
<keyword evidence="3" id="KW-1185">Reference proteome</keyword>
<gene>
    <name evidence="2" type="primary">PmUG01_13068200</name>
    <name evidence="2" type="ORF">PMUG01_13068200</name>
</gene>
<protein>
    <recommendedName>
        <fullName evidence="4">Fam-l protein</fullName>
    </recommendedName>
</protein>
<keyword evidence="1" id="KW-1133">Transmembrane helix</keyword>
<evidence type="ECO:0000313" key="2">
    <source>
        <dbReference type="EMBL" id="SCP03037.1"/>
    </source>
</evidence>
<evidence type="ECO:0000256" key="1">
    <source>
        <dbReference type="SAM" id="Phobius"/>
    </source>
</evidence>
<evidence type="ECO:0008006" key="4">
    <source>
        <dbReference type="Google" id="ProtNLM"/>
    </source>
</evidence>
<dbReference type="Pfam" id="PF12420">
    <property type="entry name" value="DUF3671"/>
    <property type="match status" value="1"/>
</dbReference>
<name>A0A1D3TDT7_PLAMA</name>
<dbReference type="InterPro" id="IPR022139">
    <property type="entry name" value="Fam-L/Fam-M-like_plasmodium"/>
</dbReference>
<feature type="transmembrane region" description="Helical" evidence="1">
    <location>
        <begin position="193"/>
        <end position="216"/>
    </location>
</feature>
<dbReference type="Proteomes" id="UP000219813">
    <property type="component" value="Chromosome 13"/>
</dbReference>
<proteinExistence type="predicted"/>
<dbReference type="VEuPathDB" id="PlasmoDB:PmUG01_13068200"/>
<keyword evidence="1" id="KW-0812">Transmembrane</keyword>
<keyword evidence="1" id="KW-0472">Membrane</keyword>
<accession>A0A1D3TDT7</accession>
<dbReference type="AlphaFoldDB" id="A0A1D3TDT7"/>
<dbReference type="KEGG" id="pmal:PMUG01_13068200"/>
<dbReference type="RefSeq" id="XP_028864013.1">
    <property type="nucleotide sequence ID" value="XM_029007645.1"/>
</dbReference>
<reference evidence="2 3" key="1">
    <citation type="submission" date="2016-06" db="EMBL/GenBank/DDBJ databases">
        <authorList>
            <consortium name="Pathogen Informatics"/>
        </authorList>
    </citation>
    <scope>NUCLEOTIDE SEQUENCE [LARGE SCALE GENOMIC DNA]</scope>
</reference>
<organism evidence="2 3">
    <name type="scientific">Plasmodium malariae</name>
    <dbReference type="NCBI Taxonomy" id="5858"/>
    <lineage>
        <taxon>Eukaryota</taxon>
        <taxon>Sar</taxon>
        <taxon>Alveolata</taxon>
        <taxon>Apicomplexa</taxon>
        <taxon>Aconoidasida</taxon>
        <taxon>Haemosporida</taxon>
        <taxon>Plasmodiidae</taxon>
        <taxon>Plasmodium</taxon>
        <taxon>Plasmodium (Plasmodium)</taxon>
    </lineage>
</organism>
<dbReference type="OMA" id="CPCILHI"/>
<evidence type="ECO:0000313" key="3">
    <source>
        <dbReference type="Proteomes" id="UP000219813"/>
    </source>
</evidence>
<feature type="transmembrane region" description="Helical" evidence="1">
    <location>
        <begin position="6"/>
        <end position="26"/>
    </location>
</feature>
<sequence length="229" mass="27597">MEQKIKSLFFIKTNTFIILTWIFYLYNDMSTFSKLVGEYKIERIIDIKSYRLLEECSQYKDSRNKDLKGMIHKNDENEKEVITNSNLCDKIKNKKSSKSSLYKEQFNKGYIKQRMLKYRGKYLTLFERKLFKHLDYIDFIRKNPSITNKSCKKVLLKEYGLLMYLPFLLFSCGLILPIMVYFKVNGNITDVYIKIYCVFILILFAIFELGIVYMFVKIKKHRRIMKRRG</sequence>
<dbReference type="GeneID" id="39871402"/>